<dbReference type="InterPro" id="IPR000073">
    <property type="entry name" value="AB_hydrolase_1"/>
</dbReference>
<dbReference type="PANTHER" id="PTHR43798:SF5">
    <property type="entry name" value="MONOACYLGLYCEROL LIPASE ABHD6"/>
    <property type="match status" value="1"/>
</dbReference>
<accession>A0ABP8W8K2</accession>
<sequence>MAPHLPETTPVVGIPGTLCSPSIFAPLEHALASDTAFDGIDWMTGTGPWDLASVADRIATGIPRSAPAVVVGHSTGGAIALQLALDHPDALAGLVLVDTGAHMNDHGDVGAIIDALRENWGPELWASVLDRSFAEPLPRDARAGFLEYAASTPRQSALDVLTSQRATDCTSRLRRLTIPVAVVHGRLDPTRTLAQATAFAGGFPDASLTLLDCGHTPVFERPTETAAVVRGVIAAARERARL</sequence>
<reference evidence="3" key="1">
    <citation type="journal article" date="2019" name="Int. J. Syst. Evol. Microbiol.">
        <title>The Global Catalogue of Microorganisms (GCM) 10K type strain sequencing project: providing services to taxonomists for standard genome sequencing and annotation.</title>
        <authorList>
            <consortium name="The Broad Institute Genomics Platform"/>
            <consortium name="The Broad Institute Genome Sequencing Center for Infectious Disease"/>
            <person name="Wu L."/>
            <person name="Ma J."/>
        </authorList>
    </citation>
    <scope>NUCLEOTIDE SEQUENCE [LARGE SCALE GENOMIC DNA]</scope>
    <source>
        <strain evidence="3">JCM 18956</strain>
    </source>
</reference>
<evidence type="ECO:0000313" key="2">
    <source>
        <dbReference type="EMBL" id="GAA4684294.1"/>
    </source>
</evidence>
<dbReference type="Pfam" id="PF12697">
    <property type="entry name" value="Abhydrolase_6"/>
    <property type="match status" value="1"/>
</dbReference>
<dbReference type="SUPFAM" id="SSF53474">
    <property type="entry name" value="alpha/beta-Hydrolases"/>
    <property type="match status" value="1"/>
</dbReference>
<dbReference type="PRINTS" id="PR00111">
    <property type="entry name" value="ABHYDROLASE"/>
</dbReference>
<dbReference type="RefSeq" id="WP_345377012.1">
    <property type="nucleotide sequence ID" value="NZ_BAABLM010000010.1"/>
</dbReference>
<feature type="domain" description="AB hydrolase-1" evidence="1">
    <location>
        <begin position="11"/>
        <end position="227"/>
    </location>
</feature>
<evidence type="ECO:0000259" key="1">
    <source>
        <dbReference type="Pfam" id="PF12697"/>
    </source>
</evidence>
<protein>
    <recommendedName>
        <fullName evidence="1">AB hydrolase-1 domain-containing protein</fullName>
    </recommendedName>
</protein>
<evidence type="ECO:0000313" key="3">
    <source>
        <dbReference type="Proteomes" id="UP001501295"/>
    </source>
</evidence>
<dbReference type="InterPro" id="IPR029058">
    <property type="entry name" value="AB_hydrolase_fold"/>
</dbReference>
<dbReference type="PANTHER" id="PTHR43798">
    <property type="entry name" value="MONOACYLGLYCEROL LIPASE"/>
    <property type="match status" value="1"/>
</dbReference>
<dbReference type="Proteomes" id="UP001501295">
    <property type="component" value="Unassembled WGS sequence"/>
</dbReference>
<comment type="caution">
    <text evidence="2">The sequence shown here is derived from an EMBL/GenBank/DDBJ whole genome shotgun (WGS) entry which is preliminary data.</text>
</comment>
<name>A0ABP8W8K2_9MICO</name>
<organism evidence="2 3">
    <name type="scientific">Frondihabitans cladoniiphilus</name>
    <dbReference type="NCBI Taxonomy" id="715785"/>
    <lineage>
        <taxon>Bacteria</taxon>
        <taxon>Bacillati</taxon>
        <taxon>Actinomycetota</taxon>
        <taxon>Actinomycetes</taxon>
        <taxon>Micrococcales</taxon>
        <taxon>Microbacteriaceae</taxon>
        <taxon>Frondihabitans</taxon>
    </lineage>
</organism>
<gene>
    <name evidence="2" type="ORF">GCM10025780_32790</name>
</gene>
<dbReference type="EMBL" id="BAABLM010000010">
    <property type="protein sequence ID" value="GAA4684294.1"/>
    <property type="molecule type" value="Genomic_DNA"/>
</dbReference>
<keyword evidence="3" id="KW-1185">Reference proteome</keyword>
<proteinExistence type="predicted"/>
<dbReference type="Gene3D" id="3.40.50.1820">
    <property type="entry name" value="alpha/beta hydrolase"/>
    <property type="match status" value="1"/>
</dbReference>
<dbReference type="InterPro" id="IPR050266">
    <property type="entry name" value="AB_hydrolase_sf"/>
</dbReference>